<dbReference type="GO" id="GO:0003700">
    <property type="term" value="F:DNA-binding transcription factor activity"/>
    <property type="evidence" value="ECO:0007669"/>
    <property type="project" value="InterPro"/>
</dbReference>
<name>A0A1C3EJR0_9GAMM</name>
<dbReference type="GO" id="GO:0003677">
    <property type="term" value="F:DNA binding"/>
    <property type="evidence" value="ECO:0007669"/>
    <property type="project" value="UniProtKB-KW"/>
</dbReference>
<dbReference type="Gene3D" id="1.10.10.10">
    <property type="entry name" value="Winged helix-like DNA-binding domain superfamily/Winged helix DNA-binding domain"/>
    <property type="match status" value="1"/>
</dbReference>
<gene>
    <name evidence="6" type="ORF">A8L45_10135</name>
</gene>
<dbReference type="InterPro" id="IPR050389">
    <property type="entry name" value="LysR-type_TF"/>
</dbReference>
<dbReference type="STRING" id="1080227.A8L45_10135"/>
<keyword evidence="2" id="KW-0805">Transcription regulation</keyword>
<dbReference type="InterPro" id="IPR005119">
    <property type="entry name" value="LysR_subst-bd"/>
</dbReference>
<dbReference type="AlphaFoldDB" id="A0A1C3EJR0"/>
<dbReference type="Proteomes" id="UP000094936">
    <property type="component" value="Unassembled WGS sequence"/>
</dbReference>
<evidence type="ECO:0000256" key="1">
    <source>
        <dbReference type="ARBA" id="ARBA00009437"/>
    </source>
</evidence>
<comment type="similarity">
    <text evidence="1">Belongs to the LysR transcriptional regulatory family.</text>
</comment>
<evidence type="ECO:0000256" key="3">
    <source>
        <dbReference type="ARBA" id="ARBA00023125"/>
    </source>
</evidence>
<reference evidence="6 7" key="1">
    <citation type="submission" date="2016-05" db="EMBL/GenBank/DDBJ databases">
        <title>Genomic Taxonomy of the Vibrionaceae.</title>
        <authorList>
            <person name="Gomez-Gil B."/>
            <person name="Enciso-Ibarra J."/>
        </authorList>
    </citation>
    <scope>NUCLEOTIDE SEQUENCE [LARGE SCALE GENOMIC DNA]</scope>
    <source>
        <strain evidence="6 7">CAIM 1920</strain>
    </source>
</reference>
<dbReference type="PANTHER" id="PTHR30118:SF7">
    <property type="entry name" value="TRANSCRIPTIONAL REGULATOR LYSR FAMILY"/>
    <property type="match status" value="1"/>
</dbReference>
<evidence type="ECO:0000256" key="4">
    <source>
        <dbReference type="ARBA" id="ARBA00023163"/>
    </source>
</evidence>
<dbReference type="Pfam" id="PF00126">
    <property type="entry name" value="HTH_1"/>
    <property type="match status" value="1"/>
</dbReference>
<dbReference type="Pfam" id="PF03466">
    <property type="entry name" value="LysR_substrate"/>
    <property type="match status" value="1"/>
</dbReference>
<dbReference type="InterPro" id="IPR036390">
    <property type="entry name" value="WH_DNA-bd_sf"/>
</dbReference>
<feature type="domain" description="HTH lysR-type" evidence="5">
    <location>
        <begin position="9"/>
        <end position="66"/>
    </location>
</feature>
<sequence length="322" mass="36654">MNLNQLQRVDLNLLVCLYVLIEECNVTRAAQRLNLSQSAVSKCLAKLRNQFDDPLFTRTSWGLHPTVKAQSLKPELSALLSRLENLTAPDQFDPATSDRRFHFSLVESAYPLLMPRFLGEILEAAPSITLDTHAWTRNTFDAMSRGEVDFGITGKDINPEDAVLTLAPPPGIITEALYEDFQSVIVRQNHPVLNETWDIANYMRQRHIQVRCLGNDRWLLDIKLAERGLERDIAMYVPDFNSAASLCTHTDLVFTAPHHFATAVARQLNLVVIDLPEPLPPMEYTLFWHQNRQNDAGHTWLKQLIISRCRQMTEIAATAENR</sequence>
<dbReference type="SUPFAM" id="SSF46785">
    <property type="entry name" value="Winged helix' DNA-binding domain"/>
    <property type="match status" value="1"/>
</dbReference>
<evidence type="ECO:0000256" key="2">
    <source>
        <dbReference type="ARBA" id="ARBA00023015"/>
    </source>
</evidence>
<evidence type="ECO:0000313" key="7">
    <source>
        <dbReference type="Proteomes" id="UP000094936"/>
    </source>
</evidence>
<accession>A0A1C3EJR0</accession>
<dbReference type="CDD" id="cd08417">
    <property type="entry name" value="PBP2_Nitroaromatics_like"/>
    <property type="match status" value="1"/>
</dbReference>
<evidence type="ECO:0000259" key="5">
    <source>
        <dbReference type="PROSITE" id="PS50931"/>
    </source>
</evidence>
<dbReference type="OrthoDB" id="8893795at2"/>
<dbReference type="PANTHER" id="PTHR30118">
    <property type="entry name" value="HTH-TYPE TRANSCRIPTIONAL REGULATOR LEUO-RELATED"/>
    <property type="match status" value="1"/>
</dbReference>
<keyword evidence="7" id="KW-1185">Reference proteome</keyword>
<evidence type="ECO:0000313" key="6">
    <source>
        <dbReference type="EMBL" id="ODA33477.1"/>
    </source>
</evidence>
<comment type="caution">
    <text evidence="6">The sequence shown here is derived from an EMBL/GenBank/DDBJ whole genome shotgun (WGS) entry which is preliminary data.</text>
</comment>
<dbReference type="Gene3D" id="3.40.190.10">
    <property type="entry name" value="Periplasmic binding protein-like II"/>
    <property type="match status" value="2"/>
</dbReference>
<dbReference type="InterPro" id="IPR037402">
    <property type="entry name" value="YidZ_PBP2"/>
</dbReference>
<proteinExistence type="inferred from homology"/>
<dbReference type="InterPro" id="IPR000847">
    <property type="entry name" value="LysR_HTH_N"/>
</dbReference>
<dbReference type="EMBL" id="LYBM01000016">
    <property type="protein sequence ID" value="ODA33477.1"/>
    <property type="molecule type" value="Genomic_DNA"/>
</dbReference>
<protein>
    <submittedName>
        <fullName evidence="6">LysR family transcriptional regulator</fullName>
    </submittedName>
</protein>
<dbReference type="PROSITE" id="PS50931">
    <property type="entry name" value="HTH_LYSR"/>
    <property type="match status" value="1"/>
</dbReference>
<dbReference type="SUPFAM" id="SSF53850">
    <property type="entry name" value="Periplasmic binding protein-like II"/>
    <property type="match status" value="1"/>
</dbReference>
<keyword evidence="3" id="KW-0238">DNA-binding</keyword>
<organism evidence="6 7">
    <name type="scientific">Veronia pacifica</name>
    <dbReference type="NCBI Taxonomy" id="1080227"/>
    <lineage>
        <taxon>Bacteria</taxon>
        <taxon>Pseudomonadati</taxon>
        <taxon>Pseudomonadota</taxon>
        <taxon>Gammaproteobacteria</taxon>
        <taxon>Vibrionales</taxon>
        <taxon>Vibrionaceae</taxon>
        <taxon>Veronia</taxon>
    </lineage>
</organism>
<keyword evidence="4" id="KW-0804">Transcription</keyword>
<dbReference type="PRINTS" id="PR00039">
    <property type="entry name" value="HTHLYSR"/>
</dbReference>
<dbReference type="RefSeq" id="WP_068902004.1">
    <property type="nucleotide sequence ID" value="NZ_JBHUIF010000022.1"/>
</dbReference>
<dbReference type="InterPro" id="IPR036388">
    <property type="entry name" value="WH-like_DNA-bd_sf"/>
</dbReference>